<dbReference type="RefSeq" id="WP_072975904.1">
    <property type="nucleotide sequence ID" value="NZ_FQTY01000008.1"/>
</dbReference>
<dbReference type="GeneID" id="90994517"/>
<dbReference type="Proteomes" id="UP000184114">
    <property type="component" value="Unassembled WGS sequence"/>
</dbReference>
<reference evidence="3" key="1">
    <citation type="submission" date="2016-11" db="EMBL/GenBank/DDBJ databases">
        <authorList>
            <person name="Varghese N."/>
            <person name="Submissions S."/>
        </authorList>
    </citation>
    <scope>NUCLEOTIDE SEQUENCE [LARGE SCALE GENOMIC DNA]</scope>
    <source>
        <strain evidence="3">DSM 18095</strain>
    </source>
</reference>
<evidence type="ECO:0000259" key="1">
    <source>
        <dbReference type="Pfam" id="PF12728"/>
    </source>
</evidence>
<dbReference type="EMBL" id="FQTY01000008">
    <property type="protein sequence ID" value="SHE84083.1"/>
    <property type="molecule type" value="Genomic_DNA"/>
</dbReference>
<dbReference type="SUPFAM" id="SSF46955">
    <property type="entry name" value="Putative DNA-binding domain"/>
    <property type="match status" value="1"/>
</dbReference>
<gene>
    <name evidence="2" type="ORF">SAMN02745784_01960</name>
</gene>
<dbReference type="Pfam" id="PF12728">
    <property type="entry name" value="HTH_17"/>
    <property type="match status" value="1"/>
</dbReference>
<proteinExistence type="predicted"/>
<protein>
    <submittedName>
        <fullName evidence="2">DNA binding domain-containing protein, excisionase family</fullName>
    </submittedName>
</protein>
<accession>A0A1M4WSR1</accession>
<name>A0A1M4WSR1_9FIRM</name>
<dbReference type="InterPro" id="IPR009061">
    <property type="entry name" value="DNA-bd_dom_put_sf"/>
</dbReference>
<dbReference type="AlphaFoldDB" id="A0A1M4WSR1"/>
<dbReference type="InterPro" id="IPR041657">
    <property type="entry name" value="HTH_17"/>
</dbReference>
<feature type="domain" description="Helix-turn-helix" evidence="1">
    <location>
        <begin position="10"/>
        <end position="56"/>
    </location>
</feature>
<organism evidence="2 3">
    <name type="scientific">Tissierella praeacuta DSM 18095</name>
    <dbReference type="NCBI Taxonomy" id="1123404"/>
    <lineage>
        <taxon>Bacteria</taxon>
        <taxon>Bacillati</taxon>
        <taxon>Bacillota</taxon>
        <taxon>Tissierellia</taxon>
        <taxon>Tissierellales</taxon>
        <taxon>Tissierellaceae</taxon>
        <taxon>Tissierella</taxon>
    </lineage>
</organism>
<sequence length="98" mass="11503">MGKESEVKIYTTKDLAEIFGASDETIRREIKRKRLNCFYVGNEARFTQVHLEDYMNVRNLGKTTRELQLEAEKEQLLEVIKTKDQVIESIKNVLLKNI</sequence>
<keyword evidence="3" id="KW-1185">Reference proteome</keyword>
<evidence type="ECO:0000313" key="2">
    <source>
        <dbReference type="EMBL" id="SHE84083.1"/>
    </source>
</evidence>
<evidence type="ECO:0000313" key="3">
    <source>
        <dbReference type="Proteomes" id="UP000184114"/>
    </source>
</evidence>
<dbReference type="STRING" id="1123404.SAMN02745784_01960"/>